<dbReference type="Pfam" id="PF04851">
    <property type="entry name" value="ResIII"/>
    <property type="match status" value="1"/>
</dbReference>
<dbReference type="PROSITE" id="PS51192">
    <property type="entry name" value="HELICASE_ATP_BIND_1"/>
    <property type="match status" value="1"/>
</dbReference>
<dbReference type="GO" id="GO:0005524">
    <property type="term" value="F:ATP binding"/>
    <property type="evidence" value="ECO:0007669"/>
    <property type="project" value="InterPro"/>
</dbReference>
<dbReference type="AlphaFoldDB" id="A0A644ZZL5"/>
<gene>
    <name evidence="2" type="ORF">SDC9_92792</name>
</gene>
<dbReference type="EMBL" id="VSSQ01011138">
    <property type="protein sequence ID" value="MPM46096.1"/>
    <property type="molecule type" value="Genomic_DNA"/>
</dbReference>
<name>A0A644ZZL5_9ZZZZ</name>
<dbReference type="Gene3D" id="3.40.50.300">
    <property type="entry name" value="P-loop containing nucleotide triphosphate hydrolases"/>
    <property type="match status" value="1"/>
</dbReference>
<dbReference type="InterPro" id="IPR006935">
    <property type="entry name" value="Helicase/UvrB_N"/>
</dbReference>
<comment type="caution">
    <text evidence="2">The sequence shown here is derived from an EMBL/GenBank/DDBJ whole genome shotgun (WGS) entry which is preliminary data.</text>
</comment>
<dbReference type="SUPFAM" id="SSF52540">
    <property type="entry name" value="P-loop containing nucleoside triphosphate hydrolases"/>
    <property type="match status" value="1"/>
</dbReference>
<proteinExistence type="predicted"/>
<sequence>MMIQKSTLSKQTIKHERKNNLQRITDAIPFKDIATFTPDKPVTVLAQTGRGKSYWIKNDLYRYAKENRRKILYLVHRLILRDQFSEEIKRNDKEDIIDMRTYQSLSNNLGELDLSRYDYIIADEFHSLLTDSTFNFKTDIVLKNILAQTSSVKIFMSATGGKMKKYLKEKGFETHDYSLPFDYKYIKDIEFYHRDSALKEKCREFIRTEKKAIFFIKSLEKARGLYDKFKDYSGFVCSTSALQYLYGSDEFKAQIDSTRQYIEQNERFEQQFLFATAVMDAGVNINDPNLHEVVVDMSDLDTLTQCLGRKRMTSGEDYVNLTVKSISKRSLNGRIQKLNEKISVAEEFIRCDYRGRQDLYIKQNIRKHNDMIYPRIVDRTTNTLELNELMHFYNKELKAEYGAMMARGSWGYCETVKERLRQDRYSVYEDACRNMKITEYCAVMCDQQMDDLEKDKFIDMLDYRFNGRQIRAISKINREFEVHDIPYLIESKRVQENGERKFYWFIREAEDENESEAEIA</sequence>
<dbReference type="InterPro" id="IPR014001">
    <property type="entry name" value="Helicase_ATP-bd"/>
</dbReference>
<accession>A0A644ZZL5</accession>
<protein>
    <recommendedName>
        <fullName evidence="1">Helicase ATP-binding domain-containing protein</fullName>
    </recommendedName>
</protein>
<dbReference type="GO" id="GO:0016787">
    <property type="term" value="F:hydrolase activity"/>
    <property type="evidence" value="ECO:0007669"/>
    <property type="project" value="InterPro"/>
</dbReference>
<evidence type="ECO:0000259" key="1">
    <source>
        <dbReference type="PROSITE" id="PS51192"/>
    </source>
</evidence>
<dbReference type="InterPro" id="IPR027417">
    <property type="entry name" value="P-loop_NTPase"/>
</dbReference>
<feature type="domain" description="Helicase ATP-binding" evidence="1">
    <location>
        <begin position="33"/>
        <end position="178"/>
    </location>
</feature>
<reference evidence="2" key="1">
    <citation type="submission" date="2019-08" db="EMBL/GenBank/DDBJ databases">
        <authorList>
            <person name="Kucharzyk K."/>
            <person name="Murdoch R.W."/>
            <person name="Higgins S."/>
            <person name="Loffler F."/>
        </authorList>
    </citation>
    <scope>NUCLEOTIDE SEQUENCE</scope>
</reference>
<evidence type="ECO:0000313" key="2">
    <source>
        <dbReference type="EMBL" id="MPM46096.1"/>
    </source>
</evidence>
<organism evidence="2">
    <name type="scientific">bioreactor metagenome</name>
    <dbReference type="NCBI Taxonomy" id="1076179"/>
    <lineage>
        <taxon>unclassified sequences</taxon>
        <taxon>metagenomes</taxon>
        <taxon>ecological metagenomes</taxon>
    </lineage>
</organism>
<dbReference type="GO" id="GO:0003677">
    <property type="term" value="F:DNA binding"/>
    <property type="evidence" value="ECO:0007669"/>
    <property type="project" value="InterPro"/>
</dbReference>